<dbReference type="Proteomes" id="UP000182108">
    <property type="component" value="Unassembled WGS sequence"/>
</dbReference>
<dbReference type="EMBL" id="CYHH01000021">
    <property type="protein sequence ID" value="CUB08115.1"/>
    <property type="molecule type" value="Genomic_DNA"/>
</dbReference>
<dbReference type="RefSeq" id="WP_055424350.1">
    <property type="nucleotide sequence ID" value="NZ_CYHH01000021.1"/>
</dbReference>
<sequence length="79" mass="9165">MSKELELLDLLDREEQVFSCFQTAIGLIDPNLERDPAKVEELLDFLSEEYNRVRGQVRNLIVANRQAVLHRISARKPLT</sequence>
<accession>A0A0K6IYC6</accession>
<evidence type="ECO:0000313" key="1">
    <source>
        <dbReference type="EMBL" id="CUB08115.1"/>
    </source>
</evidence>
<keyword evidence="2" id="KW-1185">Reference proteome</keyword>
<dbReference type="OrthoDB" id="9988968at2"/>
<evidence type="ECO:0000313" key="2">
    <source>
        <dbReference type="Proteomes" id="UP000182108"/>
    </source>
</evidence>
<gene>
    <name evidence="1" type="ORF">Ga0061068_12122</name>
</gene>
<dbReference type="AlphaFoldDB" id="A0A0K6IYC6"/>
<protein>
    <submittedName>
        <fullName evidence="1">Uncharacterized protein</fullName>
    </submittedName>
</protein>
<reference evidence="2" key="1">
    <citation type="submission" date="2015-08" db="EMBL/GenBank/DDBJ databases">
        <authorList>
            <person name="Babu N.S."/>
            <person name="Beckwith C.J."/>
            <person name="Beseler K.G."/>
            <person name="Brison A."/>
            <person name="Carone J.V."/>
            <person name="Caskin T.P."/>
            <person name="Diamond M."/>
            <person name="Durham M.E."/>
            <person name="Foxe J.M."/>
            <person name="Go M."/>
            <person name="Henderson B.A."/>
            <person name="Jones I.B."/>
            <person name="McGettigan J.A."/>
            <person name="Micheletti S.J."/>
            <person name="Nasrallah M.E."/>
            <person name="Ortiz D."/>
            <person name="Piller C.R."/>
            <person name="Privatt S.R."/>
            <person name="Schneider S.L."/>
            <person name="Sharp S."/>
            <person name="Smith T.C."/>
            <person name="Stanton J.D."/>
            <person name="Ullery H.E."/>
            <person name="Wilson R.J."/>
            <person name="Serrano M.G."/>
            <person name="Buck G."/>
            <person name="Lee V."/>
            <person name="Wang Y."/>
            <person name="Carvalho R."/>
            <person name="Voegtly L."/>
            <person name="Shi R."/>
            <person name="Duckworth R."/>
            <person name="Johnson A."/>
            <person name="Loviza R."/>
            <person name="Walstead R."/>
            <person name="Shah Z."/>
            <person name="Kiflezghi M."/>
            <person name="Wade K."/>
            <person name="Ball S.L."/>
            <person name="Bradley K.W."/>
            <person name="Asai D.J."/>
            <person name="Bowman C.A."/>
            <person name="Russell D.A."/>
            <person name="Pope W.H."/>
            <person name="Jacobs-Sera D."/>
            <person name="Hendrix R.W."/>
            <person name="Hatfull G.F."/>
        </authorList>
    </citation>
    <scope>NUCLEOTIDE SEQUENCE [LARGE SCALE GENOMIC DNA]</scope>
    <source>
        <strain evidence="2">JCM 19170</strain>
    </source>
</reference>
<organism evidence="1 2">
    <name type="scientific">Tepidiphilus thermophilus</name>
    <dbReference type="NCBI Taxonomy" id="876478"/>
    <lineage>
        <taxon>Bacteria</taxon>
        <taxon>Pseudomonadati</taxon>
        <taxon>Pseudomonadota</taxon>
        <taxon>Hydrogenophilia</taxon>
        <taxon>Hydrogenophilales</taxon>
        <taxon>Hydrogenophilaceae</taxon>
        <taxon>Tepidiphilus</taxon>
    </lineage>
</organism>
<proteinExistence type="predicted"/>
<name>A0A0K6IYC6_9PROT</name>